<name>A0A3B0VNZ9_9ZZZZ</name>
<accession>A0A3B0VNZ9</accession>
<evidence type="ECO:0000313" key="1">
    <source>
        <dbReference type="EMBL" id="VAW45358.1"/>
    </source>
</evidence>
<gene>
    <name evidence="1" type="ORF">MNBD_GAMMA02-1677</name>
</gene>
<reference evidence="1" key="1">
    <citation type="submission" date="2018-06" db="EMBL/GenBank/DDBJ databases">
        <authorList>
            <person name="Zhirakovskaya E."/>
        </authorList>
    </citation>
    <scope>NUCLEOTIDE SEQUENCE</scope>
</reference>
<sequence>MIIIYLLLMDVNMVDQNYSKAGLLNFLKEAAVTGIMNPGVARSRKTAAEKLLDHVTTEERINLRILDVDALCSRIHKLEDSSIREEAMNLYNSRLKAALDDYFSWAKNPESFTSTGSHMAPAKRVQKRDNEEQKALESIALHHAGTQDDIIPIPLRDDLIVYLQGLPLNLTTKEASKIVNVVKAYVQSDHLQSNQAQGAANE</sequence>
<dbReference type="EMBL" id="UOFA01000186">
    <property type="protein sequence ID" value="VAW45358.1"/>
    <property type="molecule type" value="Genomic_DNA"/>
</dbReference>
<dbReference type="AlphaFoldDB" id="A0A3B0VNZ9"/>
<proteinExistence type="predicted"/>
<protein>
    <submittedName>
        <fullName evidence="1">Uncharacterized protein</fullName>
    </submittedName>
</protein>
<organism evidence="1">
    <name type="scientific">hydrothermal vent metagenome</name>
    <dbReference type="NCBI Taxonomy" id="652676"/>
    <lineage>
        <taxon>unclassified sequences</taxon>
        <taxon>metagenomes</taxon>
        <taxon>ecological metagenomes</taxon>
    </lineage>
</organism>